<reference evidence="1" key="2">
    <citation type="journal article" date="2015" name="Data Brief">
        <title>Shoot transcriptome of the giant reed, Arundo donax.</title>
        <authorList>
            <person name="Barrero R.A."/>
            <person name="Guerrero F.D."/>
            <person name="Moolhuijzen P."/>
            <person name="Goolsby J.A."/>
            <person name="Tidwell J."/>
            <person name="Bellgard S.E."/>
            <person name="Bellgard M.I."/>
        </authorList>
    </citation>
    <scope>NUCLEOTIDE SEQUENCE</scope>
    <source>
        <tissue evidence="1">Shoot tissue taken approximately 20 cm above the soil surface</tissue>
    </source>
</reference>
<dbReference type="AlphaFoldDB" id="A0A0A9F250"/>
<protein>
    <submittedName>
        <fullName evidence="1">GSVIVT00000680001</fullName>
    </submittedName>
</protein>
<evidence type="ECO:0000313" key="1">
    <source>
        <dbReference type="EMBL" id="JAE07080.1"/>
    </source>
</evidence>
<accession>A0A0A9F250</accession>
<reference evidence="1" key="1">
    <citation type="submission" date="2014-09" db="EMBL/GenBank/DDBJ databases">
        <authorList>
            <person name="Magalhaes I.L.F."/>
            <person name="Oliveira U."/>
            <person name="Santos F.R."/>
            <person name="Vidigal T.H.D.A."/>
            <person name="Brescovit A.D."/>
            <person name="Santos A.J."/>
        </authorList>
    </citation>
    <scope>NUCLEOTIDE SEQUENCE</scope>
    <source>
        <tissue evidence="1">Shoot tissue taken approximately 20 cm above the soil surface</tissue>
    </source>
</reference>
<organism evidence="1">
    <name type="scientific">Arundo donax</name>
    <name type="common">Giant reed</name>
    <name type="synonym">Donax arundinaceus</name>
    <dbReference type="NCBI Taxonomy" id="35708"/>
    <lineage>
        <taxon>Eukaryota</taxon>
        <taxon>Viridiplantae</taxon>
        <taxon>Streptophyta</taxon>
        <taxon>Embryophyta</taxon>
        <taxon>Tracheophyta</taxon>
        <taxon>Spermatophyta</taxon>
        <taxon>Magnoliopsida</taxon>
        <taxon>Liliopsida</taxon>
        <taxon>Poales</taxon>
        <taxon>Poaceae</taxon>
        <taxon>PACMAD clade</taxon>
        <taxon>Arundinoideae</taxon>
        <taxon>Arundineae</taxon>
        <taxon>Arundo</taxon>
    </lineage>
</organism>
<sequence>MLFYISSDAPAALHRVPQDCCMHQERPEMLLDLVLYLP</sequence>
<dbReference type="EMBL" id="GBRH01190816">
    <property type="protein sequence ID" value="JAE07080.1"/>
    <property type="molecule type" value="Transcribed_RNA"/>
</dbReference>
<name>A0A0A9F250_ARUDO</name>
<proteinExistence type="predicted"/>